<dbReference type="Proteomes" id="UP000675940">
    <property type="component" value="Unassembled WGS sequence"/>
</dbReference>
<dbReference type="InterPro" id="IPR010710">
    <property type="entry name" value="DUF1289"/>
</dbReference>
<evidence type="ECO:0000313" key="1">
    <source>
        <dbReference type="EMBL" id="MBP0481651.1"/>
    </source>
</evidence>
<reference evidence="1" key="1">
    <citation type="submission" date="2021-03" db="EMBL/GenBank/DDBJ databases">
        <title>Sagittula salina sp. nov. strain M10.9X isolated from the marine waste.</title>
        <authorList>
            <person name="Satari L."/>
            <person name="Molina-Menor E."/>
            <person name="Vidal-Verdu A."/>
            <person name="Pascual J."/>
            <person name="Pereto J."/>
            <person name="Porcar M."/>
        </authorList>
    </citation>
    <scope>NUCLEOTIDE SEQUENCE</scope>
    <source>
        <strain evidence="1">M10.9X</strain>
    </source>
</reference>
<accession>A0A940MN02</accession>
<dbReference type="EMBL" id="JAGISH010000002">
    <property type="protein sequence ID" value="MBP0481651.1"/>
    <property type="molecule type" value="Genomic_DNA"/>
</dbReference>
<dbReference type="PANTHER" id="PTHR35175:SF2">
    <property type="entry name" value="DUF1289 DOMAIN-CONTAINING PROTEIN"/>
    <property type="match status" value="1"/>
</dbReference>
<comment type="caution">
    <text evidence="1">The sequence shown here is derived from an EMBL/GenBank/DDBJ whole genome shotgun (WGS) entry which is preliminary data.</text>
</comment>
<dbReference type="PANTHER" id="PTHR35175">
    <property type="entry name" value="DUF1289 DOMAIN-CONTAINING PROTEIN"/>
    <property type="match status" value="1"/>
</dbReference>
<protein>
    <submittedName>
        <fullName evidence="1">DUF1289 domain-containing protein</fullName>
    </submittedName>
</protein>
<sequence>MKDEEVWMRDEIQSPCVKICVIHPAEHICTGCFRTIQEISGWARMSHEERAALMTDLPDRASRLKARRGGRAARLKRG</sequence>
<proteinExistence type="predicted"/>
<organism evidence="1 2">
    <name type="scientific">Sagittula salina</name>
    <dbReference type="NCBI Taxonomy" id="2820268"/>
    <lineage>
        <taxon>Bacteria</taxon>
        <taxon>Pseudomonadati</taxon>
        <taxon>Pseudomonadota</taxon>
        <taxon>Alphaproteobacteria</taxon>
        <taxon>Rhodobacterales</taxon>
        <taxon>Roseobacteraceae</taxon>
        <taxon>Sagittula</taxon>
    </lineage>
</organism>
<dbReference type="AlphaFoldDB" id="A0A940MN02"/>
<evidence type="ECO:0000313" key="2">
    <source>
        <dbReference type="Proteomes" id="UP000675940"/>
    </source>
</evidence>
<keyword evidence="2" id="KW-1185">Reference proteome</keyword>
<name>A0A940MN02_9RHOB</name>
<dbReference type="RefSeq" id="WP_209359522.1">
    <property type="nucleotide sequence ID" value="NZ_JAGISH010000002.1"/>
</dbReference>
<dbReference type="Pfam" id="PF06945">
    <property type="entry name" value="DUF1289"/>
    <property type="match status" value="1"/>
</dbReference>
<gene>
    <name evidence="1" type="ORF">J5474_03990</name>
</gene>